<dbReference type="SUPFAM" id="SSF51735">
    <property type="entry name" value="NAD(P)-binding Rossmann-fold domains"/>
    <property type="match status" value="2"/>
</dbReference>
<evidence type="ECO:0000313" key="4">
    <source>
        <dbReference type="EMBL" id="SFH86851.1"/>
    </source>
</evidence>
<protein>
    <submittedName>
        <fullName evidence="4">Polysaccharide biosynthesis protein</fullName>
    </submittedName>
</protein>
<dbReference type="Pfam" id="PF13727">
    <property type="entry name" value="CoA_binding_3"/>
    <property type="match status" value="1"/>
</dbReference>
<dbReference type="InterPro" id="IPR051203">
    <property type="entry name" value="Polysaccharide_Synthase-Rel"/>
</dbReference>
<accession>A0A1I3DK20</accession>
<dbReference type="OrthoDB" id="9803111at2"/>
<dbReference type="Proteomes" id="UP000198668">
    <property type="component" value="Unassembled WGS sequence"/>
</dbReference>
<comment type="similarity">
    <text evidence="1">Belongs to the polysaccharide synthase family.</text>
</comment>
<feature type="transmembrane region" description="Helical" evidence="2">
    <location>
        <begin position="73"/>
        <end position="95"/>
    </location>
</feature>
<organism evidence="4 5">
    <name type="scientific">Pisciglobus halotolerans</name>
    <dbReference type="NCBI Taxonomy" id="745365"/>
    <lineage>
        <taxon>Bacteria</taxon>
        <taxon>Bacillati</taxon>
        <taxon>Bacillota</taxon>
        <taxon>Bacilli</taxon>
        <taxon>Lactobacillales</taxon>
        <taxon>Carnobacteriaceae</taxon>
    </lineage>
</organism>
<proteinExistence type="inferred from homology"/>
<evidence type="ECO:0000256" key="2">
    <source>
        <dbReference type="SAM" id="Phobius"/>
    </source>
</evidence>
<feature type="domain" description="Polysaccharide biosynthesis protein CapD-like" evidence="3">
    <location>
        <begin position="281"/>
        <end position="321"/>
    </location>
</feature>
<name>A0A1I3DK20_9LACT</name>
<dbReference type="RefSeq" id="WP_092093445.1">
    <property type="nucleotide sequence ID" value="NZ_FOQE01000040.1"/>
</dbReference>
<dbReference type="PANTHER" id="PTHR43318:SF1">
    <property type="entry name" value="POLYSACCHARIDE BIOSYNTHESIS PROTEIN EPSC-RELATED"/>
    <property type="match status" value="1"/>
</dbReference>
<dbReference type="AlphaFoldDB" id="A0A1I3DK20"/>
<dbReference type="InterPro" id="IPR036291">
    <property type="entry name" value="NAD(P)-bd_dom_sf"/>
</dbReference>
<evidence type="ECO:0000313" key="5">
    <source>
        <dbReference type="Proteomes" id="UP000198668"/>
    </source>
</evidence>
<gene>
    <name evidence="4" type="ORF">SAMN04489868_14015</name>
</gene>
<feature type="transmembrane region" description="Helical" evidence="2">
    <location>
        <begin position="7"/>
        <end position="28"/>
    </location>
</feature>
<reference evidence="4 5" key="1">
    <citation type="submission" date="2016-10" db="EMBL/GenBank/DDBJ databases">
        <authorList>
            <person name="de Groot N.N."/>
        </authorList>
    </citation>
    <scope>NUCLEOTIDE SEQUENCE [LARGE SCALE GENOMIC DNA]</scope>
    <source>
        <strain evidence="4 5">DSM 27630</strain>
    </source>
</reference>
<keyword evidence="2" id="KW-0472">Membrane</keyword>
<dbReference type="EMBL" id="FOQE01000040">
    <property type="protein sequence ID" value="SFH86851.1"/>
    <property type="molecule type" value="Genomic_DNA"/>
</dbReference>
<dbReference type="PANTHER" id="PTHR43318">
    <property type="entry name" value="UDP-N-ACETYLGLUCOSAMINE 4,6-DEHYDRATASE"/>
    <property type="match status" value="1"/>
</dbReference>
<keyword evidence="5" id="KW-1185">Reference proteome</keyword>
<dbReference type="InterPro" id="IPR003869">
    <property type="entry name" value="Polysac_CapD-like"/>
</dbReference>
<feature type="transmembrane region" description="Helical" evidence="2">
    <location>
        <begin position="40"/>
        <end position="61"/>
    </location>
</feature>
<keyword evidence="2" id="KW-0812">Transmembrane</keyword>
<evidence type="ECO:0000259" key="3">
    <source>
        <dbReference type="Pfam" id="PF02719"/>
    </source>
</evidence>
<feature type="transmembrane region" description="Helical" evidence="2">
    <location>
        <begin position="101"/>
        <end position="120"/>
    </location>
</feature>
<sequence>MSRKSKVLVLLVYDVSAIIFSSIVAYFFLNPYIELPSESLLLTVGTNIIAYLVLAFYFRLFKKINRYTSVREAIAILLCVTSSYVFSAIITLVFTSTSFRFMVLAYLFSSALIVGGRIVWRIYNEHQYKLAHHVTYDSLIRTLVVGAGQGGSLFAKSLQRHESEVKVIGFVDDDPTKQHVLLYGVPVLGKLYDIPELVKLHNIEQITVAIPSMKPEEYEHFLEITADLNVTINQMPSLEDVMQGKLEVNQFREIDVVDLLGREEVKLDMRQIAEKLTGMTVLVSGAGGSIGSEICRQISRFSPAHIILLGHGENSIYLISTFAVEN</sequence>
<keyword evidence="2" id="KW-1133">Transmembrane helix</keyword>
<evidence type="ECO:0000256" key="1">
    <source>
        <dbReference type="ARBA" id="ARBA00007430"/>
    </source>
</evidence>
<dbReference type="Gene3D" id="3.40.50.720">
    <property type="entry name" value="NAD(P)-binding Rossmann-like Domain"/>
    <property type="match status" value="2"/>
</dbReference>
<dbReference type="Pfam" id="PF02719">
    <property type="entry name" value="Polysacc_synt_2"/>
    <property type="match status" value="1"/>
</dbReference>